<evidence type="ECO:0000256" key="1">
    <source>
        <dbReference type="SAM" id="MobiDB-lite"/>
    </source>
</evidence>
<dbReference type="PANTHER" id="PTHR39639:SF1">
    <property type="entry name" value="DUF262 DOMAIN-CONTAINING PROTEIN"/>
    <property type="match status" value="1"/>
</dbReference>
<name>A0A6B2KUA1_9NEIS</name>
<dbReference type="RefSeq" id="WP_163316731.1">
    <property type="nucleotide sequence ID" value="NZ_JAAGAA010000010.1"/>
</dbReference>
<dbReference type="Pfam" id="PF03235">
    <property type="entry name" value="GmrSD_N"/>
    <property type="match status" value="1"/>
</dbReference>
<evidence type="ECO:0000313" key="4">
    <source>
        <dbReference type="Proteomes" id="UP000482578"/>
    </source>
</evidence>
<proteinExistence type="predicted"/>
<feature type="domain" description="GmrSD restriction endonucleases N-terminal" evidence="2">
    <location>
        <begin position="45"/>
        <end position="184"/>
    </location>
</feature>
<evidence type="ECO:0000259" key="2">
    <source>
        <dbReference type="Pfam" id="PF03235"/>
    </source>
</evidence>
<gene>
    <name evidence="3" type="ORF">GZH52_12215</name>
</gene>
<accession>A0A6B2KUA1</accession>
<protein>
    <submittedName>
        <fullName evidence="3">DUF262 domain-containing protein</fullName>
    </submittedName>
</protein>
<dbReference type="AlphaFoldDB" id="A0A6B2KUA1"/>
<dbReference type="Proteomes" id="UP000482578">
    <property type="component" value="Unassembled WGS sequence"/>
</dbReference>
<dbReference type="PANTHER" id="PTHR39639">
    <property type="entry name" value="CHROMOSOME 16, WHOLE GENOME SHOTGUN SEQUENCE"/>
    <property type="match status" value="1"/>
</dbReference>
<reference evidence="3 4" key="1">
    <citation type="submission" date="2020-02" db="EMBL/GenBank/DDBJ databases">
        <authorList>
            <person name="Yang Z."/>
        </authorList>
    </citation>
    <scope>NUCLEOTIDE SEQUENCE [LARGE SCALE GENOMIC DNA]</scope>
    <source>
        <strain evidence="3 4">HX-7-9</strain>
    </source>
</reference>
<organism evidence="3 4">
    <name type="scientific">Crenobacter caeni</name>
    <dbReference type="NCBI Taxonomy" id="2705474"/>
    <lineage>
        <taxon>Bacteria</taxon>
        <taxon>Pseudomonadati</taxon>
        <taxon>Pseudomonadota</taxon>
        <taxon>Betaproteobacteria</taxon>
        <taxon>Neisseriales</taxon>
        <taxon>Neisseriaceae</taxon>
        <taxon>Crenobacter</taxon>
    </lineage>
</organism>
<keyword evidence="4" id="KW-1185">Reference proteome</keyword>
<sequence>MSYEEPANFPDSQQESEDDLSRVSFRDAVVTNTDWTIESINLQINKGTIDLQPSFQRRGAWDETRKSRLIESIIVGMPVPNIVLAERKDHRGRFIVIDGKQRLLAIQEFMKDDYTLRGLDLRGDLNGKSFSMLDENDRESFENSTLRATLIKNWDDENFLWAAFYRLNVGSLPLSPQELRKALIGGKLIDAIEEYLQNSQPFQTIFGVGLDKRMRDSELVLRFLAFDRDIKAYRGDLKAFLDATTLYYEQEWNSRSAEAHDGFARLDRALTTASTIFGEFAFRKWLGNRYERVTNRAIFDCIIRYFAETDVASLAVRNDHTVRASFQVLCDDPQFRSYIEGSTKTLEATHARLSMWGEKLALDIGKRLDIDNLRVS</sequence>
<comment type="caution">
    <text evidence="3">The sequence shown here is derived from an EMBL/GenBank/DDBJ whole genome shotgun (WGS) entry which is preliminary data.</text>
</comment>
<dbReference type="EMBL" id="JAAGAA010000010">
    <property type="protein sequence ID" value="NDV13547.1"/>
    <property type="molecule type" value="Genomic_DNA"/>
</dbReference>
<dbReference type="InterPro" id="IPR004919">
    <property type="entry name" value="GmrSD_N"/>
</dbReference>
<feature type="region of interest" description="Disordered" evidence="1">
    <location>
        <begin position="1"/>
        <end position="21"/>
    </location>
</feature>
<evidence type="ECO:0000313" key="3">
    <source>
        <dbReference type="EMBL" id="NDV13547.1"/>
    </source>
</evidence>